<feature type="region of interest" description="Disordered" evidence="1">
    <location>
        <begin position="547"/>
        <end position="572"/>
    </location>
</feature>
<dbReference type="InterPro" id="IPR036875">
    <property type="entry name" value="Znf_CCHC_sf"/>
</dbReference>
<dbReference type="GO" id="GO:0003676">
    <property type="term" value="F:nucleic acid binding"/>
    <property type="evidence" value="ECO:0007669"/>
    <property type="project" value="InterPro"/>
</dbReference>
<feature type="compositionally biased region" description="Pro residues" evidence="1">
    <location>
        <begin position="550"/>
        <end position="560"/>
    </location>
</feature>
<evidence type="ECO:0000313" key="4">
    <source>
        <dbReference type="Proteomes" id="UP000604825"/>
    </source>
</evidence>
<dbReference type="SUPFAM" id="SSF57756">
    <property type="entry name" value="Retrovirus zinc finger-like domains"/>
    <property type="match status" value="1"/>
</dbReference>
<dbReference type="SMART" id="SM00343">
    <property type="entry name" value="ZnF_C2HC"/>
    <property type="match status" value="2"/>
</dbReference>
<reference evidence="3" key="1">
    <citation type="submission" date="2020-10" db="EMBL/GenBank/DDBJ databases">
        <authorList>
            <person name="Han B."/>
            <person name="Lu T."/>
            <person name="Zhao Q."/>
            <person name="Huang X."/>
            <person name="Zhao Y."/>
        </authorList>
    </citation>
    <scope>NUCLEOTIDE SEQUENCE</scope>
</reference>
<evidence type="ECO:0000259" key="2">
    <source>
        <dbReference type="SMART" id="SM00343"/>
    </source>
</evidence>
<dbReference type="InterPro" id="IPR001878">
    <property type="entry name" value="Znf_CCHC"/>
</dbReference>
<comment type="caution">
    <text evidence="3">The sequence shown here is derived from an EMBL/GenBank/DDBJ whole genome shotgun (WGS) entry which is preliminary data.</text>
</comment>
<dbReference type="Gene3D" id="4.10.60.10">
    <property type="entry name" value="Zinc finger, CCHC-type"/>
    <property type="match status" value="1"/>
</dbReference>
<protein>
    <recommendedName>
        <fullName evidence="2">CCHC-type domain-containing protein</fullName>
    </recommendedName>
</protein>
<feature type="domain" description="CCHC-type" evidence="2">
    <location>
        <begin position="373"/>
        <end position="389"/>
    </location>
</feature>
<evidence type="ECO:0000313" key="3">
    <source>
        <dbReference type="EMBL" id="CAD6229164.1"/>
    </source>
</evidence>
<name>A0A811NYE9_9POAL</name>
<feature type="region of interest" description="Disordered" evidence="1">
    <location>
        <begin position="1"/>
        <end position="160"/>
    </location>
</feature>
<gene>
    <name evidence="3" type="ORF">NCGR_LOCUS19780</name>
</gene>
<feature type="domain" description="CCHC-type" evidence="2">
    <location>
        <begin position="392"/>
        <end position="408"/>
    </location>
</feature>
<feature type="region of interest" description="Disordered" evidence="1">
    <location>
        <begin position="166"/>
        <end position="185"/>
    </location>
</feature>
<sequence length="667" mass="71085">MAPDPSATPGNGDGAPPSPELIQPPSPHPTHPTSDLKSPEPNLSRHVKVPGILQQFEEASEPRSTGSAPPQSLPAPPASLAPAATSSAPATPATATTTTTADTPAALSAGLASQALPTPPASPAPAATSSAPAGVAAAATTTTPATPATLASSEGATEEVELLDWGDSDSEEDPAEETSSEASAAKICSRPVLGVPVAAGPATNVVGVLPSGVDSVDPLHPVIGPDAAGVSSSRVPAVPSVLKPLPWLSPFRPTSVPTPSAAATGRHKMVWRRLKVTEDSTVWLPEQKAQGFKQLASSQPSSCWELGESSGANARLELPPSPRWQTGRMKYWWRKDETLQEDGSGKTRRAVQDAAPGHTMDDREFCKRRLVGRCFRCLGVDHQVAQCRDPVRCLRCKGFGHISRHCSSARRQPSSAKLRSQLTFPTSSIHSRLAFHHSALPTIPKRHHLRTLQTTQYTHHQRPGRQRTCLARLPTAQRWAVSPSFRGAAIARRQRHPGCIASVTRMTTSRDRDDATNDAVRGHHCVAIRWARVTAPLISRLFKELLTPSLPTPDSPPPRATLPRTRKPRKKKTLQATRSSLHLAAKPSAVPVAQRAQHKLMGELEFVNPQQPAPDAAVTGYIDLYGADLPEQAIKAIRAATRLVNKELAKALAAMVDEYDAAEMEAQ</sequence>
<accession>A0A811NYE9</accession>
<proteinExistence type="predicted"/>
<dbReference type="EMBL" id="CAJGYO010000005">
    <property type="protein sequence ID" value="CAD6229164.1"/>
    <property type="molecule type" value="Genomic_DNA"/>
</dbReference>
<dbReference type="OrthoDB" id="695430at2759"/>
<feature type="compositionally biased region" description="Pro residues" evidence="1">
    <location>
        <begin position="16"/>
        <end position="30"/>
    </location>
</feature>
<feature type="compositionally biased region" description="Low complexity" evidence="1">
    <location>
        <begin position="80"/>
        <end position="116"/>
    </location>
</feature>
<feature type="compositionally biased region" description="Low complexity" evidence="1">
    <location>
        <begin position="124"/>
        <end position="153"/>
    </location>
</feature>
<dbReference type="Proteomes" id="UP000604825">
    <property type="component" value="Unassembled WGS sequence"/>
</dbReference>
<dbReference type="GO" id="GO:0008270">
    <property type="term" value="F:zinc ion binding"/>
    <property type="evidence" value="ECO:0007669"/>
    <property type="project" value="InterPro"/>
</dbReference>
<organism evidence="3 4">
    <name type="scientific">Miscanthus lutarioriparius</name>
    <dbReference type="NCBI Taxonomy" id="422564"/>
    <lineage>
        <taxon>Eukaryota</taxon>
        <taxon>Viridiplantae</taxon>
        <taxon>Streptophyta</taxon>
        <taxon>Embryophyta</taxon>
        <taxon>Tracheophyta</taxon>
        <taxon>Spermatophyta</taxon>
        <taxon>Magnoliopsida</taxon>
        <taxon>Liliopsida</taxon>
        <taxon>Poales</taxon>
        <taxon>Poaceae</taxon>
        <taxon>PACMAD clade</taxon>
        <taxon>Panicoideae</taxon>
        <taxon>Andropogonodae</taxon>
        <taxon>Andropogoneae</taxon>
        <taxon>Saccharinae</taxon>
        <taxon>Miscanthus</taxon>
    </lineage>
</organism>
<evidence type="ECO:0000256" key="1">
    <source>
        <dbReference type="SAM" id="MobiDB-lite"/>
    </source>
</evidence>
<keyword evidence="4" id="KW-1185">Reference proteome</keyword>
<dbReference type="AlphaFoldDB" id="A0A811NYE9"/>
<feature type="compositionally biased region" description="Acidic residues" evidence="1">
    <location>
        <begin position="166"/>
        <end position="179"/>
    </location>
</feature>